<protein>
    <submittedName>
        <fullName evidence="1">Uncharacterized protein</fullName>
    </submittedName>
</protein>
<reference evidence="1 2" key="1">
    <citation type="submission" date="2014-10" db="EMBL/GenBank/DDBJ databases">
        <title>Draft genome of the hookworm Ancylostoma caninum.</title>
        <authorList>
            <person name="Mitreva M."/>
        </authorList>
    </citation>
    <scope>NUCLEOTIDE SEQUENCE [LARGE SCALE GENOMIC DNA]</scope>
    <source>
        <strain evidence="1 2">Baltimore</strain>
    </source>
</reference>
<dbReference type="STRING" id="29170.A0A368F0Z8"/>
<proteinExistence type="predicted"/>
<dbReference type="Proteomes" id="UP000252519">
    <property type="component" value="Unassembled WGS sequence"/>
</dbReference>
<dbReference type="AlphaFoldDB" id="A0A368F0Z8"/>
<gene>
    <name evidence="1" type="ORF">ANCCAN_28951</name>
</gene>
<comment type="caution">
    <text evidence="1">The sequence shown here is derived from an EMBL/GenBank/DDBJ whole genome shotgun (WGS) entry which is preliminary data.</text>
</comment>
<accession>A0A368F0Z8</accession>
<keyword evidence="2" id="KW-1185">Reference proteome</keyword>
<organism evidence="1 2">
    <name type="scientific">Ancylostoma caninum</name>
    <name type="common">Dog hookworm</name>
    <dbReference type="NCBI Taxonomy" id="29170"/>
    <lineage>
        <taxon>Eukaryota</taxon>
        <taxon>Metazoa</taxon>
        <taxon>Ecdysozoa</taxon>
        <taxon>Nematoda</taxon>
        <taxon>Chromadorea</taxon>
        <taxon>Rhabditida</taxon>
        <taxon>Rhabditina</taxon>
        <taxon>Rhabditomorpha</taxon>
        <taxon>Strongyloidea</taxon>
        <taxon>Ancylostomatidae</taxon>
        <taxon>Ancylostomatinae</taxon>
        <taxon>Ancylostoma</taxon>
    </lineage>
</organism>
<dbReference type="OrthoDB" id="3176171at2759"/>
<feature type="non-terminal residue" evidence="1">
    <location>
        <position position="1"/>
    </location>
</feature>
<name>A0A368F0Z8_ANCCA</name>
<dbReference type="EMBL" id="JOJR01012511">
    <property type="protein sequence ID" value="RCN25338.1"/>
    <property type="molecule type" value="Genomic_DNA"/>
</dbReference>
<sequence>LFACVFDLFTVPIISNFFWISAEECKWTTDQEKVARKAAIKWRYHQFTSVRDDLWGNAIFVKEANAISVELKKKVQFQFVLLTDTMYR</sequence>
<evidence type="ECO:0000313" key="1">
    <source>
        <dbReference type="EMBL" id="RCN25338.1"/>
    </source>
</evidence>
<evidence type="ECO:0000313" key="2">
    <source>
        <dbReference type="Proteomes" id="UP000252519"/>
    </source>
</evidence>